<dbReference type="Proteomes" id="UP000269044">
    <property type="component" value="Unassembled WGS sequence"/>
</dbReference>
<evidence type="ECO:0000313" key="1">
    <source>
        <dbReference type="EMBL" id="RMP17972.1"/>
    </source>
</evidence>
<accession>A0A0P9SGL1</accession>
<name>A0A0P9SGL1_9PSED</name>
<evidence type="ECO:0000313" key="2">
    <source>
        <dbReference type="EMBL" id="RMQ20011.1"/>
    </source>
</evidence>
<proteinExistence type="predicted"/>
<protein>
    <submittedName>
        <fullName evidence="2">Uncharacterized protein</fullName>
    </submittedName>
</protein>
<organism evidence="2 4">
    <name type="scientific">Pseudomonas syringae pv. delphinii</name>
    <dbReference type="NCBI Taxonomy" id="192088"/>
    <lineage>
        <taxon>Bacteria</taxon>
        <taxon>Pseudomonadati</taxon>
        <taxon>Pseudomonadota</taxon>
        <taxon>Gammaproteobacteria</taxon>
        <taxon>Pseudomonadales</taxon>
        <taxon>Pseudomonadaceae</taxon>
        <taxon>Pseudomonas</taxon>
    </lineage>
</organism>
<dbReference type="Proteomes" id="UP000267908">
    <property type="component" value="Unassembled WGS sequence"/>
</dbReference>
<evidence type="ECO:0000313" key="4">
    <source>
        <dbReference type="Proteomes" id="UP000269044"/>
    </source>
</evidence>
<comment type="caution">
    <text evidence="2">The sequence shown here is derived from an EMBL/GenBank/DDBJ whole genome shotgun (WGS) entry which is preliminary data.</text>
</comment>
<gene>
    <name evidence="2" type="ORF">ALQ08_103389</name>
    <name evidence="1" type="ORF">ALQ28_103227</name>
</gene>
<dbReference type="AlphaFoldDB" id="A0A0P9SGL1"/>
<sequence length="50" mass="6064">MTDLTNGHWQRLQRAKNRSRLIYSTVTVLPRVQYCLEAWTFAAFRRHSQR</sequence>
<reference evidence="3 4" key="1">
    <citation type="submission" date="2018-08" db="EMBL/GenBank/DDBJ databases">
        <title>Recombination of ecologically and evolutionarily significant loci maintains genetic cohesion in the Pseudomonas syringae species complex.</title>
        <authorList>
            <person name="Dillon M."/>
            <person name="Thakur S."/>
            <person name="Almeida R.N.D."/>
            <person name="Weir B.S."/>
            <person name="Guttman D.S."/>
        </authorList>
    </citation>
    <scope>NUCLEOTIDE SEQUENCE [LARGE SCALE GENOMIC DNA]</scope>
    <source>
        <strain evidence="2 4">ICMP 13052</strain>
        <strain evidence="1 3">ICMP 4330</strain>
    </source>
</reference>
<dbReference type="EMBL" id="RBRA01000255">
    <property type="protein sequence ID" value="RMQ20011.1"/>
    <property type="molecule type" value="Genomic_DNA"/>
</dbReference>
<dbReference type="EMBL" id="RBQG01000039">
    <property type="protein sequence ID" value="RMP17972.1"/>
    <property type="molecule type" value="Genomic_DNA"/>
</dbReference>
<evidence type="ECO:0000313" key="3">
    <source>
        <dbReference type="Proteomes" id="UP000267908"/>
    </source>
</evidence>